<feature type="chain" id="PRO_5003257212" description="Sialidase domain-containing protein" evidence="1">
    <location>
        <begin position="28"/>
        <end position="429"/>
    </location>
</feature>
<dbReference type="CDD" id="cd15482">
    <property type="entry name" value="Sialidase_non-viral"/>
    <property type="match status" value="1"/>
</dbReference>
<feature type="signal peptide" evidence="1">
    <location>
        <begin position="1"/>
        <end position="27"/>
    </location>
</feature>
<dbReference type="PANTHER" id="PTHR43752:SF2">
    <property type="entry name" value="BNR_ASP-BOX REPEAT FAMILY PROTEIN"/>
    <property type="match status" value="1"/>
</dbReference>
<dbReference type="Pfam" id="PF13088">
    <property type="entry name" value="BNR_2"/>
    <property type="match status" value="1"/>
</dbReference>
<dbReference type="Proteomes" id="UP000006860">
    <property type="component" value="Chromosome"/>
</dbReference>
<reference evidence="4" key="1">
    <citation type="submission" date="2011-02" db="EMBL/GenBank/DDBJ databases">
        <title>The complete genome of Planctomyces brasiliensis DSM 5305.</title>
        <authorList>
            <person name="Lucas S."/>
            <person name="Copeland A."/>
            <person name="Lapidus A."/>
            <person name="Bruce D."/>
            <person name="Goodwin L."/>
            <person name="Pitluck S."/>
            <person name="Kyrpides N."/>
            <person name="Mavromatis K."/>
            <person name="Pagani I."/>
            <person name="Ivanova N."/>
            <person name="Ovchinnikova G."/>
            <person name="Lu M."/>
            <person name="Detter J.C."/>
            <person name="Han C."/>
            <person name="Land M."/>
            <person name="Hauser L."/>
            <person name="Markowitz V."/>
            <person name="Cheng J.-F."/>
            <person name="Hugenholtz P."/>
            <person name="Woyke T."/>
            <person name="Wu D."/>
            <person name="Tindall B."/>
            <person name="Pomrenke H.G."/>
            <person name="Brambilla E."/>
            <person name="Klenk H.-P."/>
            <person name="Eisen J.A."/>
        </authorList>
    </citation>
    <scope>NUCLEOTIDE SEQUENCE [LARGE SCALE GENOMIC DNA]</scope>
    <source>
        <strain evidence="4">ATCC 49424 / DSM 5305 / JCM 21570 / NBRC 103401 / IFAM 1448</strain>
    </source>
</reference>
<dbReference type="STRING" id="756272.Plabr_1413"/>
<dbReference type="SUPFAM" id="SSF50939">
    <property type="entry name" value="Sialidases"/>
    <property type="match status" value="1"/>
</dbReference>
<dbReference type="HOGENOM" id="CLU_040396_0_0_0"/>
<feature type="domain" description="Sialidase" evidence="2">
    <location>
        <begin position="85"/>
        <end position="374"/>
    </location>
</feature>
<dbReference type="PANTHER" id="PTHR43752">
    <property type="entry name" value="BNR/ASP-BOX REPEAT FAMILY PROTEIN"/>
    <property type="match status" value="1"/>
</dbReference>
<proteinExistence type="predicted"/>
<evidence type="ECO:0000256" key="1">
    <source>
        <dbReference type="SAM" id="SignalP"/>
    </source>
</evidence>
<evidence type="ECO:0000313" key="3">
    <source>
        <dbReference type="EMBL" id="ADY59025.1"/>
    </source>
</evidence>
<keyword evidence="4" id="KW-1185">Reference proteome</keyword>
<dbReference type="eggNOG" id="COG4409">
    <property type="taxonomic scope" value="Bacteria"/>
</dbReference>
<protein>
    <recommendedName>
        <fullName evidence="2">Sialidase domain-containing protein</fullName>
    </recommendedName>
</protein>
<dbReference type="InterPro" id="IPR011040">
    <property type="entry name" value="Sialidase"/>
</dbReference>
<dbReference type="AlphaFoldDB" id="F0SPR6"/>
<dbReference type="Gene3D" id="2.120.10.10">
    <property type="match status" value="1"/>
</dbReference>
<accession>F0SPR6</accession>
<gene>
    <name evidence="3" type="ordered locus">Plabr_1413</name>
</gene>
<name>F0SPR6_RUBBR</name>
<sequence length="429" mass="47849">MLMRPHLLIAPLLLASLVLLAPSSAISEDEPVSVEQARRQELQVLREVADLALLPPRLNTSPLPEYALKNLGYGMTIGIAQTPGGRIYNAWIGGEDGPKAYMLVNHSDDDGQTWSEPDLVIDSRAAHLPIPRSVIVGNLWTDPLGRLWVFFDQTMNHFDGRGGLWCTRCDKPDADKLEWTTPERIWHGSMLNKPIVNSKGEWLLFAQLLQSNGIGPFSAGVFPELDSLRGASILVSTDEGKTWTRRGGVKMPNPNWMEHRAIEREDGSLWMLVRTTKGAMLTISQDGGKSWSTPEFPEGIKHPAARFFLEKLKSGRWLLVKHGKTIDNHEGRSHLSAWLSADEGKTWQGGLMLDERRGVSYPDGFQADDGSIYISYDWQRGSKGHVNLAKFTEADILAGTLVSKDSRLKHPIVRPGKLNPELYEDKAHK</sequence>
<dbReference type="EMBL" id="CP002546">
    <property type="protein sequence ID" value="ADY59025.1"/>
    <property type="molecule type" value="Genomic_DNA"/>
</dbReference>
<evidence type="ECO:0000313" key="4">
    <source>
        <dbReference type="Proteomes" id="UP000006860"/>
    </source>
</evidence>
<dbReference type="KEGG" id="pbs:Plabr_1413"/>
<dbReference type="InterPro" id="IPR036278">
    <property type="entry name" value="Sialidase_sf"/>
</dbReference>
<organism evidence="3 4">
    <name type="scientific">Rubinisphaera brasiliensis (strain ATCC 49424 / DSM 5305 / JCM 21570 / IAM 15109 / NBRC 103401 / IFAM 1448)</name>
    <name type="common">Planctomyces brasiliensis</name>
    <dbReference type="NCBI Taxonomy" id="756272"/>
    <lineage>
        <taxon>Bacteria</taxon>
        <taxon>Pseudomonadati</taxon>
        <taxon>Planctomycetota</taxon>
        <taxon>Planctomycetia</taxon>
        <taxon>Planctomycetales</taxon>
        <taxon>Planctomycetaceae</taxon>
        <taxon>Rubinisphaera</taxon>
    </lineage>
</organism>
<evidence type="ECO:0000259" key="2">
    <source>
        <dbReference type="Pfam" id="PF13088"/>
    </source>
</evidence>
<dbReference type="RefSeq" id="WP_013627754.1">
    <property type="nucleotide sequence ID" value="NC_015174.1"/>
</dbReference>
<keyword evidence="1" id="KW-0732">Signal</keyword>